<feature type="domain" description="C3H1-type" evidence="7">
    <location>
        <begin position="314"/>
        <end position="337"/>
    </location>
</feature>
<keyword evidence="3 5" id="KW-0863">Zinc-finger</keyword>
<dbReference type="InterPro" id="IPR051181">
    <property type="entry name" value="CAF1_poly(A)_ribonucleases"/>
</dbReference>
<evidence type="ECO:0000256" key="6">
    <source>
        <dbReference type="SAM" id="MobiDB-lite"/>
    </source>
</evidence>
<dbReference type="InterPro" id="IPR000571">
    <property type="entry name" value="Znf_CCCH"/>
</dbReference>
<dbReference type="InterPro" id="IPR036397">
    <property type="entry name" value="RNaseH_sf"/>
</dbReference>
<name>A0AAN9GAF6_9CAEN</name>
<dbReference type="InterPro" id="IPR006941">
    <property type="entry name" value="RNase_CAF1"/>
</dbReference>
<evidence type="ECO:0000313" key="8">
    <source>
        <dbReference type="EMBL" id="KAK7100459.1"/>
    </source>
</evidence>
<feature type="zinc finger region" description="C3H1-type" evidence="5">
    <location>
        <begin position="314"/>
        <end position="337"/>
    </location>
</feature>
<dbReference type="PANTHER" id="PTHR15092">
    <property type="entry name" value="POLY A -SPECIFIC RIBONUCLEASE/TARGET OF EGR1, MEMBER 1"/>
    <property type="match status" value="1"/>
</dbReference>
<evidence type="ECO:0000256" key="4">
    <source>
        <dbReference type="ARBA" id="ARBA00022833"/>
    </source>
</evidence>
<dbReference type="Proteomes" id="UP001374579">
    <property type="component" value="Unassembled WGS sequence"/>
</dbReference>
<dbReference type="PROSITE" id="PS50103">
    <property type="entry name" value="ZF_C3H1"/>
    <property type="match status" value="1"/>
</dbReference>
<organism evidence="8 9">
    <name type="scientific">Littorina saxatilis</name>
    <dbReference type="NCBI Taxonomy" id="31220"/>
    <lineage>
        <taxon>Eukaryota</taxon>
        <taxon>Metazoa</taxon>
        <taxon>Spiralia</taxon>
        <taxon>Lophotrochozoa</taxon>
        <taxon>Mollusca</taxon>
        <taxon>Gastropoda</taxon>
        <taxon>Caenogastropoda</taxon>
        <taxon>Littorinimorpha</taxon>
        <taxon>Littorinoidea</taxon>
        <taxon>Littorinidae</taxon>
        <taxon>Littorina</taxon>
    </lineage>
</organism>
<dbReference type="SUPFAM" id="SSF53098">
    <property type="entry name" value="Ribonuclease H-like"/>
    <property type="match status" value="1"/>
</dbReference>
<keyword evidence="2 5" id="KW-0479">Metal-binding</keyword>
<feature type="compositionally biased region" description="Polar residues" evidence="6">
    <location>
        <begin position="395"/>
        <end position="405"/>
    </location>
</feature>
<sequence>MACSASFSEVPVINVTCNNIKELWPSLVLALKTSTFVALDTELSGLGNRKLLGARSLPDRYTNLCEVAKTRSVLSLGLSCFKLQNVGQSCISKDVSQADTVADTGSQVHVNQWSFTVQTFNVVLLCSEEYTVEPGALKFLVEHGFDFNKQYSAGVTYHRGKEKTDTGGSKSSKAASGPTARQLFEILLWSEVPLVLHNGFLDLVFLYQNFYTDLPPTLQVFLADLAEMFPSGILDTKYAVEFVDRLPATYLEYVFRKWQRRNALQASTERRKVSLEFGRLPANSDHVTYSHCGLPTTCVEMDFIPKAAVLQDLVCLSFAGHGWCNKGKQCPKSHAIDLILDLDGIKAAKGRKRRRKQREVQQERVEDEMEEGDENTSTNSDGSKRVRMNHPIVGSSPQVENSSPLGESDSMDATGDSDRSTNGRQASGTETDFDITDEYLKTSFQLESSRSGGHRAGFDAFMTGFIMACIISKHTSVEEGLERAVGASIKLSQLTGMDSLKNKIYAMGKDHPMTVSKSNFCSPSRNHRERIQKLKKS</sequence>
<dbReference type="AlphaFoldDB" id="A0AAN9GAF6"/>
<dbReference type="GO" id="GO:0000175">
    <property type="term" value="F:3'-5'-RNA exonuclease activity"/>
    <property type="evidence" value="ECO:0007669"/>
    <property type="project" value="TreeGrafter"/>
</dbReference>
<evidence type="ECO:0000256" key="2">
    <source>
        <dbReference type="ARBA" id="ARBA00022723"/>
    </source>
</evidence>
<evidence type="ECO:0000256" key="1">
    <source>
        <dbReference type="ARBA" id="ARBA00008372"/>
    </source>
</evidence>
<protein>
    <recommendedName>
        <fullName evidence="7">C3H1-type domain-containing protein</fullName>
    </recommendedName>
</protein>
<reference evidence="8 9" key="1">
    <citation type="submission" date="2024-02" db="EMBL/GenBank/DDBJ databases">
        <title>Chromosome-scale genome assembly of the rough periwinkle Littorina saxatilis.</title>
        <authorList>
            <person name="De Jode A."/>
            <person name="Faria R."/>
            <person name="Formenti G."/>
            <person name="Sims Y."/>
            <person name="Smith T.P."/>
            <person name="Tracey A."/>
            <person name="Wood J.M.D."/>
            <person name="Zagrodzka Z.B."/>
            <person name="Johannesson K."/>
            <person name="Butlin R.K."/>
            <person name="Leder E.H."/>
        </authorList>
    </citation>
    <scope>NUCLEOTIDE SEQUENCE [LARGE SCALE GENOMIC DNA]</scope>
    <source>
        <strain evidence="8">Snail1</strain>
        <tissue evidence="8">Muscle</tissue>
    </source>
</reference>
<dbReference type="Gene3D" id="3.30.420.10">
    <property type="entry name" value="Ribonuclease H-like superfamily/Ribonuclease H"/>
    <property type="match status" value="2"/>
</dbReference>
<dbReference type="GO" id="GO:0008270">
    <property type="term" value="F:zinc ion binding"/>
    <property type="evidence" value="ECO:0007669"/>
    <property type="project" value="UniProtKB-KW"/>
</dbReference>
<feature type="region of interest" description="Disordered" evidence="6">
    <location>
        <begin position="516"/>
        <end position="537"/>
    </location>
</feature>
<dbReference type="GO" id="GO:0017069">
    <property type="term" value="F:snRNA binding"/>
    <property type="evidence" value="ECO:0007669"/>
    <property type="project" value="TreeGrafter"/>
</dbReference>
<dbReference type="Pfam" id="PF04857">
    <property type="entry name" value="CAF1"/>
    <property type="match status" value="2"/>
</dbReference>
<dbReference type="EMBL" id="JBAMIC010000011">
    <property type="protein sequence ID" value="KAK7100459.1"/>
    <property type="molecule type" value="Genomic_DNA"/>
</dbReference>
<keyword evidence="9" id="KW-1185">Reference proteome</keyword>
<evidence type="ECO:0000256" key="3">
    <source>
        <dbReference type="ARBA" id="ARBA00022771"/>
    </source>
</evidence>
<keyword evidence="4 5" id="KW-0862">Zinc</keyword>
<accession>A0AAN9GAF6</accession>
<proteinExistence type="inferred from homology"/>
<dbReference type="PANTHER" id="PTHR15092:SF37">
    <property type="entry name" value="TARGET OF EGR1 PROTEIN 1"/>
    <property type="match status" value="1"/>
</dbReference>
<dbReference type="Gene3D" id="6.10.250.3220">
    <property type="match status" value="1"/>
</dbReference>
<dbReference type="InterPro" id="IPR036855">
    <property type="entry name" value="Znf_CCCH_sf"/>
</dbReference>
<dbReference type="GO" id="GO:0034472">
    <property type="term" value="P:snRNA 3'-end processing"/>
    <property type="evidence" value="ECO:0007669"/>
    <property type="project" value="TreeGrafter"/>
</dbReference>
<evidence type="ECO:0000259" key="7">
    <source>
        <dbReference type="PROSITE" id="PS50103"/>
    </source>
</evidence>
<comment type="similarity">
    <text evidence="1">Belongs to the CAF1 family.</text>
</comment>
<comment type="caution">
    <text evidence="8">The sequence shown here is derived from an EMBL/GenBank/DDBJ whole genome shotgun (WGS) entry which is preliminary data.</text>
</comment>
<dbReference type="InterPro" id="IPR012337">
    <property type="entry name" value="RNaseH-like_sf"/>
</dbReference>
<feature type="region of interest" description="Disordered" evidence="6">
    <location>
        <begin position="350"/>
        <end position="434"/>
    </location>
</feature>
<feature type="compositionally biased region" description="Basic residues" evidence="6">
    <location>
        <begin position="525"/>
        <end position="537"/>
    </location>
</feature>
<evidence type="ECO:0000313" key="9">
    <source>
        <dbReference type="Proteomes" id="UP001374579"/>
    </source>
</evidence>
<feature type="compositionally biased region" description="Acidic residues" evidence="6">
    <location>
        <begin position="365"/>
        <end position="374"/>
    </location>
</feature>
<dbReference type="SUPFAM" id="SSF90229">
    <property type="entry name" value="CCCH zinc finger"/>
    <property type="match status" value="1"/>
</dbReference>
<gene>
    <name evidence="8" type="ORF">V1264_023415</name>
</gene>
<evidence type="ECO:0000256" key="5">
    <source>
        <dbReference type="PROSITE-ProRule" id="PRU00723"/>
    </source>
</evidence>
<dbReference type="GO" id="GO:0015030">
    <property type="term" value="C:Cajal body"/>
    <property type="evidence" value="ECO:0007669"/>
    <property type="project" value="TreeGrafter"/>
</dbReference>